<comment type="similarity">
    <text evidence="1">Belongs to the protein kinase superfamily. CAMK Ser/Thr protein kinase family. PIM subfamily.</text>
</comment>
<evidence type="ECO:0000313" key="15">
    <source>
        <dbReference type="RefSeq" id="XP_034093437.1"/>
    </source>
</evidence>
<evidence type="ECO:0000259" key="13">
    <source>
        <dbReference type="PROSITE" id="PS50011"/>
    </source>
</evidence>
<comment type="catalytic activity">
    <reaction evidence="9">
        <text>L-seryl-[protein] + ATP = O-phospho-L-seryl-[protein] + ADP + H(+)</text>
        <dbReference type="Rhea" id="RHEA:17989"/>
        <dbReference type="Rhea" id="RHEA-COMP:9863"/>
        <dbReference type="Rhea" id="RHEA-COMP:11604"/>
        <dbReference type="ChEBI" id="CHEBI:15378"/>
        <dbReference type="ChEBI" id="CHEBI:29999"/>
        <dbReference type="ChEBI" id="CHEBI:30616"/>
        <dbReference type="ChEBI" id="CHEBI:83421"/>
        <dbReference type="ChEBI" id="CHEBI:456216"/>
        <dbReference type="EC" id="2.7.11.1"/>
    </reaction>
</comment>
<dbReference type="GO" id="GO:0004674">
    <property type="term" value="F:protein serine/threonine kinase activity"/>
    <property type="evidence" value="ECO:0007669"/>
    <property type="project" value="UniProtKB-KW"/>
</dbReference>
<dbReference type="SMART" id="SM00220">
    <property type="entry name" value="S_TKc"/>
    <property type="match status" value="1"/>
</dbReference>
<keyword evidence="3 11" id="KW-0723">Serine/threonine-protein kinase</keyword>
<keyword evidence="7 10" id="KW-0067">ATP-binding</keyword>
<dbReference type="InterPro" id="IPR017441">
    <property type="entry name" value="Protein_kinase_ATP_BS"/>
</dbReference>
<dbReference type="PANTHER" id="PTHR22984">
    <property type="entry name" value="SERINE/THREONINE-PROTEIN KINASE PIM"/>
    <property type="match status" value="1"/>
</dbReference>
<feature type="compositionally biased region" description="Polar residues" evidence="12">
    <location>
        <begin position="118"/>
        <end position="151"/>
    </location>
</feature>
<dbReference type="GO" id="GO:0005737">
    <property type="term" value="C:cytoplasm"/>
    <property type="evidence" value="ECO:0007669"/>
    <property type="project" value="TreeGrafter"/>
</dbReference>
<dbReference type="GO" id="GO:0005524">
    <property type="term" value="F:ATP binding"/>
    <property type="evidence" value="ECO:0007669"/>
    <property type="project" value="UniProtKB-UniRule"/>
</dbReference>
<dbReference type="GeneID" id="117560615"/>
<sequence length="466" mass="51814">MDSKTWPTITTVQCPSSRRQQVWRNTDPTKASNRDSEEGLKRTKERSRASPSPSRGRRHRSSGPSSRAPIATCAQEYTGTPHSTGKTQSLSGQSGGPVSVGKKKRKKLKRRSTKKRQPTPQSEEQAQTFRGSSSSTEVAGASTPASISITSDAKDRKRGKRNSEESQRSTKRSRKTRSKTSSCDNRSSSVSAACCDSIADFHAKYQEEDLLGTGGYGSVYAGYRKEDNLPVAIKHISQHSVKHTAVELEGKILMVPMEVVLLLKLRPAAGESSAAITLLDWYNLDLELILVLERPVPCMDMIDYLNSRQSSPKEHEAKTIIRQLVDAVIEVHSKGVFHRDIKLDNILIETGSDVPRVRLIDFGCGTFVSQGTYHSENGTYIYATPEWFMRGSYRAEPTTVWQIGVVLFVIVHSCLPFNTSDEIINVIPDLRKGLSYECRDFLQGCLDKSPEGRLSLNSLKQHPWLV</sequence>
<feature type="compositionally biased region" description="Polar residues" evidence="12">
    <location>
        <begin position="1"/>
        <end position="31"/>
    </location>
</feature>
<name>A0A6P8X0I1_GYMAC</name>
<dbReference type="Gene3D" id="3.30.200.20">
    <property type="entry name" value="Phosphorylase Kinase, domain 1"/>
    <property type="match status" value="1"/>
</dbReference>
<dbReference type="PROSITE" id="PS00108">
    <property type="entry name" value="PROTEIN_KINASE_ST"/>
    <property type="match status" value="1"/>
</dbReference>
<dbReference type="InterPro" id="IPR008271">
    <property type="entry name" value="Ser/Thr_kinase_AS"/>
</dbReference>
<reference evidence="15" key="1">
    <citation type="submission" date="2025-08" db="UniProtKB">
        <authorList>
            <consortium name="RefSeq"/>
        </authorList>
    </citation>
    <scope>IDENTIFICATION</scope>
</reference>
<evidence type="ECO:0000256" key="5">
    <source>
        <dbReference type="ARBA" id="ARBA00022741"/>
    </source>
</evidence>
<feature type="binding site" evidence="10">
    <location>
        <position position="234"/>
    </location>
    <ligand>
        <name>ATP</name>
        <dbReference type="ChEBI" id="CHEBI:30616"/>
    </ligand>
</feature>
<evidence type="ECO:0000256" key="7">
    <source>
        <dbReference type="ARBA" id="ARBA00022840"/>
    </source>
</evidence>
<dbReference type="RefSeq" id="XP_034093437.1">
    <property type="nucleotide sequence ID" value="XM_034237546.1"/>
</dbReference>
<dbReference type="GO" id="GO:0007346">
    <property type="term" value="P:regulation of mitotic cell cycle"/>
    <property type="evidence" value="ECO:0007669"/>
    <property type="project" value="TreeGrafter"/>
</dbReference>
<dbReference type="FunFam" id="3.30.200.20:FF:000475">
    <property type="entry name" value="Serine/threonine-protein kinase"/>
    <property type="match status" value="1"/>
</dbReference>
<dbReference type="KEGG" id="gacu:117560615"/>
<evidence type="ECO:0000256" key="12">
    <source>
        <dbReference type="SAM" id="MobiDB-lite"/>
    </source>
</evidence>
<dbReference type="AlphaFoldDB" id="A0A6P8X0I1"/>
<feature type="region of interest" description="Disordered" evidence="12">
    <location>
        <begin position="1"/>
        <end position="188"/>
    </location>
</feature>
<accession>A0A6P8X0I1</accession>
<feature type="compositionally biased region" description="Basic residues" evidence="12">
    <location>
        <begin position="101"/>
        <end position="117"/>
    </location>
</feature>
<protein>
    <recommendedName>
        <fullName evidence="2">non-specific serine/threonine protein kinase</fullName>
        <ecNumber evidence="2">2.7.11.1</ecNumber>
    </recommendedName>
</protein>
<evidence type="ECO:0000256" key="9">
    <source>
        <dbReference type="ARBA" id="ARBA00048679"/>
    </source>
</evidence>
<feature type="compositionally biased region" description="Basic residues" evidence="12">
    <location>
        <begin position="169"/>
        <end position="178"/>
    </location>
</feature>
<evidence type="ECO:0000256" key="4">
    <source>
        <dbReference type="ARBA" id="ARBA00022679"/>
    </source>
</evidence>
<keyword evidence="6" id="KW-0418">Kinase</keyword>
<evidence type="ECO:0000256" key="1">
    <source>
        <dbReference type="ARBA" id="ARBA00005505"/>
    </source>
</evidence>
<feature type="compositionally biased region" description="Basic and acidic residues" evidence="12">
    <location>
        <begin position="32"/>
        <end position="48"/>
    </location>
</feature>
<keyword evidence="5 10" id="KW-0547">Nucleotide-binding</keyword>
<dbReference type="GO" id="GO:0043066">
    <property type="term" value="P:negative regulation of apoptotic process"/>
    <property type="evidence" value="ECO:0007669"/>
    <property type="project" value="TreeGrafter"/>
</dbReference>
<evidence type="ECO:0000256" key="10">
    <source>
        <dbReference type="PROSITE-ProRule" id="PRU10141"/>
    </source>
</evidence>
<dbReference type="InterPro" id="IPR051138">
    <property type="entry name" value="PIM_Ser/Thr_kinase"/>
</dbReference>
<dbReference type="EC" id="2.7.11.1" evidence="2"/>
<organism evidence="14 15">
    <name type="scientific">Gymnodraco acuticeps</name>
    <name type="common">Antarctic dragonfish</name>
    <dbReference type="NCBI Taxonomy" id="8218"/>
    <lineage>
        <taxon>Eukaryota</taxon>
        <taxon>Metazoa</taxon>
        <taxon>Chordata</taxon>
        <taxon>Craniata</taxon>
        <taxon>Vertebrata</taxon>
        <taxon>Euteleostomi</taxon>
        <taxon>Actinopterygii</taxon>
        <taxon>Neopterygii</taxon>
        <taxon>Teleostei</taxon>
        <taxon>Neoteleostei</taxon>
        <taxon>Acanthomorphata</taxon>
        <taxon>Eupercaria</taxon>
        <taxon>Perciformes</taxon>
        <taxon>Notothenioidei</taxon>
        <taxon>Bathydraconidae</taxon>
        <taxon>Gymnodraco</taxon>
    </lineage>
</organism>
<dbReference type="PANTHER" id="PTHR22984:SF11">
    <property type="entry name" value="AURORA KINASE-RELATED"/>
    <property type="match status" value="1"/>
</dbReference>
<dbReference type="Gene3D" id="1.10.510.10">
    <property type="entry name" value="Transferase(Phosphotransferase) domain 1"/>
    <property type="match status" value="1"/>
</dbReference>
<dbReference type="SUPFAM" id="SSF56112">
    <property type="entry name" value="Protein kinase-like (PK-like)"/>
    <property type="match status" value="1"/>
</dbReference>
<gene>
    <name evidence="15" type="primary">LOC117560615</name>
</gene>
<evidence type="ECO:0000256" key="11">
    <source>
        <dbReference type="RuleBase" id="RU000304"/>
    </source>
</evidence>
<comment type="catalytic activity">
    <reaction evidence="8">
        <text>L-threonyl-[protein] + ATP = O-phospho-L-threonyl-[protein] + ADP + H(+)</text>
        <dbReference type="Rhea" id="RHEA:46608"/>
        <dbReference type="Rhea" id="RHEA-COMP:11060"/>
        <dbReference type="Rhea" id="RHEA-COMP:11605"/>
        <dbReference type="ChEBI" id="CHEBI:15378"/>
        <dbReference type="ChEBI" id="CHEBI:30013"/>
        <dbReference type="ChEBI" id="CHEBI:30616"/>
        <dbReference type="ChEBI" id="CHEBI:61977"/>
        <dbReference type="ChEBI" id="CHEBI:456216"/>
        <dbReference type="EC" id="2.7.11.1"/>
    </reaction>
</comment>
<evidence type="ECO:0000256" key="6">
    <source>
        <dbReference type="ARBA" id="ARBA00022777"/>
    </source>
</evidence>
<evidence type="ECO:0000256" key="3">
    <source>
        <dbReference type="ARBA" id="ARBA00022527"/>
    </source>
</evidence>
<keyword evidence="4" id="KW-0808">Transferase</keyword>
<proteinExistence type="inferred from homology"/>
<keyword evidence="14" id="KW-1185">Reference proteome</keyword>
<evidence type="ECO:0000256" key="8">
    <source>
        <dbReference type="ARBA" id="ARBA00047899"/>
    </source>
</evidence>
<dbReference type="Pfam" id="PF00069">
    <property type="entry name" value="Pkinase"/>
    <property type="match status" value="1"/>
</dbReference>
<dbReference type="PROSITE" id="PS00107">
    <property type="entry name" value="PROTEIN_KINASE_ATP"/>
    <property type="match status" value="1"/>
</dbReference>
<dbReference type="PROSITE" id="PS50011">
    <property type="entry name" value="PROTEIN_KINASE_DOM"/>
    <property type="match status" value="1"/>
</dbReference>
<dbReference type="InParanoid" id="A0A6P8X0I1"/>
<feature type="compositionally biased region" description="Polar residues" evidence="12">
    <location>
        <begin position="75"/>
        <end position="92"/>
    </location>
</feature>
<feature type="domain" description="Protein kinase" evidence="13">
    <location>
        <begin position="205"/>
        <end position="465"/>
    </location>
</feature>
<evidence type="ECO:0000313" key="14">
    <source>
        <dbReference type="Proteomes" id="UP000515161"/>
    </source>
</evidence>
<dbReference type="InterPro" id="IPR011009">
    <property type="entry name" value="Kinase-like_dom_sf"/>
</dbReference>
<evidence type="ECO:0000256" key="2">
    <source>
        <dbReference type="ARBA" id="ARBA00012513"/>
    </source>
</evidence>
<dbReference type="Proteomes" id="UP000515161">
    <property type="component" value="Unplaced"/>
</dbReference>
<dbReference type="InterPro" id="IPR000719">
    <property type="entry name" value="Prot_kinase_dom"/>
</dbReference>
<dbReference type="OrthoDB" id="8596411at2759"/>